<name>A0A1I0MM29_9RHOB</name>
<dbReference type="InterPro" id="IPR050557">
    <property type="entry name" value="RTX_toxin/Mannuronan_C5-epim"/>
</dbReference>
<organism evidence="3 4">
    <name type="scientific">Aliiroseovarius sediminilitoris</name>
    <dbReference type="NCBI Taxonomy" id="1173584"/>
    <lineage>
        <taxon>Bacteria</taxon>
        <taxon>Pseudomonadati</taxon>
        <taxon>Pseudomonadota</taxon>
        <taxon>Alphaproteobacteria</taxon>
        <taxon>Rhodobacterales</taxon>
        <taxon>Paracoccaceae</taxon>
        <taxon>Aliiroseovarius</taxon>
    </lineage>
</organism>
<dbReference type="Pfam" id="PF00353">
    <property type="entry name" value="HemolysinCabind"/>
    <property type="match status" value="12"/>
</dbReference>
<evidence type="ECO:0000256" key="2">
    <source>
        <dbReference type="ARBA" id="ARBA00022525"/>
    </source>
</evidence>
<dbReference type="PANTHER" id="PTHR38340:SF1">
    <property type="entry name" value="S-LAYER PROTEIN"/>
    <property type="match status" value="1"/>
</dbReference>
<gene>
    <name evidence="3" type="ORF">SAMN05444851_0122</name>
</gene>
<dbReference type="InterPro" id="IPR011049">
    <property type="entry name" value="Serralysin-like_metalloprot_C"/>
</dbReference>
<dbReference type="Gene3D" id="2.150.10.10">
    <property type="entry name" value="Serralysin-like metalloprotease, C-terminal"/>
    <property type="match status" value="9"/>
</dbReference>
<dbReference type="PRINTS" id="PR00313">
    <property type="entry name" value="CABNDNGRPT"/>
</dbReference>
<dbReference type="GO" id="GO:0005576">
    <property type="term" value="C:extracellular region"/>
    <property type="evidence" value="ECO:0007669"/>
    <property type="project" value="UniProtKB-SubCell"/>
</dbReference>
<dbReference type="InterPro" id="IPR001343">
    <property type="entry name" value="Hemolysn_Ca-bd"/>
</dbReference>
<accession>A0A1I0MM29</accession>
<dbReference type="InterPro" id="IPR018511">
    <property type="entry name" value="Hemolysin-typ_Ca-bd_CS"/>
</dbReference>
<protein>
    <submittedName>
        <fullName evidence="3">Ca2+-binding protein, RTX toxin-related</fullName>
    </submittedName>
</protein>
<dbReference type="STRING" id="1173584.SAMN05444851_0122"/>
<dbReference type="SUPFAM" id="SSF51120">
    <property type="entry name" value="beta-Roll"/>
    <property type="match status" value="8"/>
</dbReference>
<keyword evidence="2" id="KW-0964">Secreted</keyword>
<sequence length="1290" mass="133152">MASLVFTGTHAGAELSYVANVSDLEVFQAGNRTYLYAATGSNGGATVFSISDAGAFSLSAQLSYPLSVMASPYAQIELIEVSGATYLLPFGRYDWTLNAITLDGPDLFGATESFEWGLGGLGNLSALTSRSFGDQTHVYASNAQSTGFNHYVVSEQNILELIDGNSIPTATNTSDMVALGIVSSGGAQILLGLSQQQVGISSYRLDNAGSPTFADSLSAAEYLPISAPTALVSGNVLDKTFAILASAGSSSLTVVEVGADGSLNAIDHIIDSTATRFQSITELASAQVGDRLYIVGGGADDGLSLFTLLPNGMLVHLDTVWDTNQTALQNISALSMEYVGGKLQIFATSETERGITQFEYDLAGAGETIAGDGSSSALFGSAGNDQIDGGIWSETISGGAGNDLLRDGIGEDTLIGGTGADIFVLASDDMVDKIMDFQPGVDRLNLTEFQMLYDVRQLNVEPRVWGAEIVYRNEVTYVYSADGRSLDISHFTTADTLLLNRPPNGFQYIPEIINGTNANDVLGGDEGTETLYGFGGDDVFNWSLDPDVFYGGDGTDTVNYATAASSIWVDLANRQATGAADGDVHHSIENIVGTAFDDTLIGDGSANRLVGGNGDDYLDGGLSGDTLDGGDGRDTVTYAWAREAVIARLDNGLLAGAALGDILINIENVVGTAFDDTLAGNNAENLLWGGEGNDILTGGGGDDSLAGGGGNDTLSGGSGADLLDGGSGQDWVDYRDANSQVQVDLGTRTTGWGAAGDTLVSIEHIYGSNFDDQISGADGGNTILGMDGADFLSGGSGNDELFGNSGDDSLLGQNDNDRLYGGSGNDVLSGGHGNDVLFGQWGDDIMNGGSGADILHGSYGADLMKDFGGRDKYHGGPGYDTVDYSALTNNVRVDLRSGKGFWAATGDIYTSVEGVIGSRGSDVIYGNAAHNTLSGRGQGDRIYGLGGHDTLSGDDGADQLFGGVGRDRLFGGNGPDILKGEGGNDLLQGGTGPDQLFGGPGIDIANYADAITGITVNLSTNVNKGAAAGDKLYSIEIVVGSGSDDRLIGNGQANTFRGGDGDDRFQALGGNDRLFGEDGNDTFIAGSGRDYIHGGAGTDTLVMTALGSGAHVWLTLNKGGRSMQGNTILSVENLTGTHFGDVLHGDSNDNLFRGARGNDRLTGGDGDDRLYGDLGNDHLLGNTGDDMLYGGPGDDILNGGQGDDVMVGGSGGDTFVFTSGNDSISDFDVGSDIIRINLQGAAAAAVTSTTVSDFADIRDDGIFLDFGGEASLFIENLQDLSSLQDAVVWF</sequence>
<evidence type="ECO:0000256" key="1">
    <source>
        <dbReference type="ARBA" id="ARBA00004613"/>
    </source>
</evidence>
<dbReference type="EMBL" id="FOJB01000001">
    <property type="protein sequence ID" value="SEV88954.1"/>
    <property type="molecule type" value="Genomic_DNA"/>
</dbReference>
<dbReference type="GO" id="GO:0005509">
    <property type="term" value="F:calcium ion binding"/>
    <property type="evidence" value="ECO:0007669"/>
    <property type="project" value="InterPro"/>
</dbReference>
<evidence type="ECO:0000313" key="3">
    <source>
        <dbReference type="EMBL" id="SEV88954.1"/>
    </source>
</evidence>
<keyword evidence="4" id="KW-1185">Reference proteome</keyword>
<evidence type="ECO:0000313" key="4">
    <source>
        <dbReference type="Proteomes" id="UP000199650"/>
    </source>
</evidence>
<dbReference type="PANTHER" id="PTHR38340">
    <property type="entry name" value="S-LAYER PROTEIN"/>
    <property type="match status" value="1"/>
</dbReference>
<proteinExistence type="predicted"/>
<dbReference type="Proteomes" id="UP000199650">
    <property type="component" value="Unassembled WGS sequence"/>
</dbReference>
<reference evidence="3 4" key="1">
    <citation type="submission" date="2016-10" db="EMBL/GenBank/DDBJ databases">
        <authorList>
            <person name="de Groot N.N."/>
        </authorList>
    </citation>
    <scope>NUCLEOTIDE SEQUENCE [LARGE SCALE GENOMIC DNA]</scope>
    <source>
        <strain evidence="3 4">DSM 29439</strain>
    </source>
</reference>
<dbReference type="PROSITE" id="PS00330">
    <property type="entry name" value="HEMOLYSIN_CALCIUM"/>
    <property type="match status" value="9"/>
</dbReference>
<comment type="subcellular location">
    <subcellularLocation>
        <location evidence="1">Secreted</location>
    </subcellularLocation>
</comment>